<proteinExistence type="predicted"/>
<dbReference type="OrthoDB" id="2989868at2"/>
<dbReference type="RefSeq" id="WP_153401546.1">
    <property type="nucleotide sequence ID" value="NZ_ML762425.1"/>
</dbReference>
<protein>
    <submittedName>
        <fullName evidence="1">DUF2197 domain-containing protein</fullName>
    </submittedName>
</protein>
<accession>A0A7C8L059</accession>
<evidence type="ECO:0000313" key="1">
    <source>
        <dbReference type="EMBL" id="KAB8138615.1"/>
    </source>
</evidence>
<name>A0A7C8L059_9BACI</name>
<dbReference type="EMBL" id="WEID01000015">
    <property type="protein sequence ID" value="KAB8138615.1"/>
    <property type="molecule type" value="Genomic_DNA"/>
</dbReference>
<dbReference type="InterPro" id="IPR019241">
    <property type="entry name" value="DUF2197"/>
</dbReference>
<comment type="caution">
    <text evidence="1">The sequence shown here is derived from an EMBL/GenBank/DDBJ whole genome shotgun (WGS) entry which is preliminary data.</text>
</comment>
<dbReference type="Proteomes" id="UP000480246">
    <property type="component" value="Unassembled WGS sequence"/>
</dbReference>
<evidence type="ECO:0000313" key="2">
    <source>
        <dbReference type="Proteomes" id="UP000480246"/>
    </source>
</evidence>
<dbReference type="Pfam" id="PF09963">
    <property type="entry name" value="DUF2197"/>
    <property type="match status" value="1"/>
</dbReference>
<keyword evidence="2" id="KW-1185">Reference proteome</keyword>
<organism evidence="1 2">
    <name type="scientific">Gracilibacillus oryzae</name>
    <dbReference type="NCBI Taxonomy" id="1672701"/>
    <lineage>
        <taxon>Bacteria</taxon>
        <taxon>Bacillati</taxon>
        <taxon>Bacillota</taxon>
        <taxon>Bacilli</taxon>
        <taxon>Bacillales</taxon>
        <taxon>Bacillaceae</taxon>
        <taxon>Gracilibacillus</taxon>
    </lineage>
</organism>
<sequence length="68" mass="8125">MRVKCVICDGINRIYNDSPEAKKLRNRLIHTYMCPDCSERITKKTIDRHKTGKFKLYKKDMVEDEFLS</sequence>
<gene>
    <name evidence="1" type="ORF">F9U64_03090</name>
</gene>
<reference evidence="1 2" key="1">
    <citation type="submission" date="2019-10" db="EMBL/GenBank/DDBJ databases">
        <title>Gracilibacillus sp. nov. isolated from rice seeds.</title>
        <authorList>
            <person name="He S."/>
        </authorList>
    </citation>
    <scope>NUCLEOTIDE SEQUENCE [LARGE SCALE GENOMIC DNA]</scope>
    <source>
        <strain evidence="1 2">TD8</strain>
    </source>
</reference>
<dbReference type="AlphaFoldDB" id="A0A7C8L059"/>